<gene>
    <name evidence="1" type="ORF">PHYEVI_LOCUS9131</name>
</gene>
<keyword evidence="2" id="KW-1185">Reference proteome</keyword>
<proteinExistence type="predicted"/>
<sequence>MLLVFRHNLQLIIERTTFVRDSIVGYKIGIFDRQICQFTINGYSPIHSRNLSLLEKIMAR</sequence>
<accession>A0A9N9XS14</accession>
<dbReference type="AlphaFoldDB" id="A0A9N9XS14"/>
<dbReference type="Proteomes" id="UP001153712">
    <property type="component" value="Chromosome 6"/>
</dbReference>
<organism evidence="1 2">
    <name type="scientific">Phyllotreta striolata</name>
    <name type="common">Striped flea beetle</name>
    <name type="synonym">Crioceris striolata</name>
    <dbReference type="NCBI Taxonomy" id="444603"/>
    <lineage>
        <taxon>Eukaryota</taxon>
        <taxon>Metazoa</taxon>
        <taxon>Ecdysozoa</taxon>
        <taxon>Arthropoda</taxon>
        <taxon>Hexapoda</taxon>
        <taxon>Insecta</taxon>
        <taxon>Pterygota</taxon>
        <taxon>Neoptera</taxon>
        <taxon>Endopterygota</taxon>
        <taxon>Coleoptera</taxon>
        <taxon>Polyphaga</taxon>
        <taxon>Cucujiformia</taxon>
        <taxon>Chrysomeloidea</taxon>
        <taxon>Chrysomelidae</taxon>
        <taxon>Galerucinae</taxon>
        <taxon>Alticini</taxon>
        <taxon>Phyllotreta</taxon>
    </lineage>
</organism>
<protein>
    <submittedName>
        <fullName evidence="1">Uncharacterized protein</fullName>
    </submittedName>
</protein>
<reference evidence="1" key="1">
    <citation type="submission" date="2022-01" db="EMBL/GenBank/DDBJ databases">
        <authorList>
            <person name="King R."/>
        </authorList>
    </citation>
    <scope>NUCLEOTIDE SEQUENCE</scope>
</reference>
<evidence type="ECO:0000313" key="2">
    <source>
        <dbReference type="Proteomes" id="UP001153712"/>
    </source>
</evidence>
<evidence type="ECO:0000313" key="1">
    <source>
        <dbReference type="EMBL" id="CAG9862825.1"/>
    </source>
</evidence>
<dbReference type="EMBL" id="OU900099">
    <property type="protein sequence ID" value="CAG9862825.1"/>
    <property type="molecule type" value="Genomic_DNA"/>
</dbReference>
<name>A0A9N9XS14_PHYSR</name>